<dbReference type="Proteomes" id="UP001595711">
    <property type="component" value="Unassembled WGS sequence"/>
</dbReference>
<name>A0ABV7VD35_9PROT</name>
<dbReference type="RefSeq" id="WP_379722084.1">
    <property type="nucleotide sequence ID" value="NZ_JBHRYJ010000001.1"/>
</dbReference>
<feature type="region of interest" description="Disordered" evidence="1">
    <location>
        <begin position="93"/>
        <end position="113"/>
    </location>
</feature>
<evidence type="ECO:0008006" key="4">
    <source>
        <dbReference type="Google" id="ProtNLM"/>
    </source>
</evidence>
<evidence type="ECO:0000313" key="3">
    <source>
        <dbReference type="Proteomes" id="UP001595711"/>
    </source>
</evidence>
<proteinExistence type="predicted"/>
<dbReference type="EMBL" id="JBHRYJ010000001">
    <property type="protein sequence ID" value="MFC3674706.1"/>
    <property type="molecule type" value="Genomic_DNA"/>
</dbReference>
<evidence type="ECO:0000313" key="2">
    <source>
        <dbReference type="EMBL" id="MFC3674706.1"/>
    </source>
</evidence>
<evidence type="ECO:0000256" key="1">
    <source>
        <dbReference type="SAM" id="MobiDB-lite"/>
    </source>
</evidence>
<comment type="caution">
    <text evidence="2">The sequence shown here is derived from an EMBL/GenBank/DDBJ whole genome shotgun (WGS) entry which is preliminary data.</text>
</comment>
<accession>A0ABV7VD35</accession>
<keyword evidence="3" id="KW-1185">Reference proteome</keyword>
<protein>
    <recommendedName>
        <fullName evidence="4">HNH endonuclease</fullName>
    </recommendedName>
</protein>
<gene>
    <name evidence="2" type="ORF">ACFOOQ_04065</name>
</gene>
<reference evidence="3" key="1">
    <citation type="journal article" date="2019" name="Int. J. Syst. Evol. Microbiol.">
        <title>The Global Catalogue of Microorganisms (GCM) 10K type strain sequencing project: providing services to taxonomists for standard genome sequencing and annotation.</title>
        <authorList>
            <consortium name="The Broad Institute Genomics Platform"/>
            <consortium name="The Broad Institute Genome Sequencing Center for Infectious Disease"/>
            <person name="Wu L."/>
            <person name="Ma J."/>
        </authorList>
    </citation>
    <scope>NUCLEOTIDE SEQUENCE [LARGE SCALE GENOMIC DNA]</scope>
    <source>
        <strain evidence="3">KCTC 42182</strain>
    </source>
</reference>
<sequence length="113" mass="12593">MPIRPENKARYPANWSSEIVPAVRARSGGRCEFEVDGGRCPALQGEPHPITGSKVVLTVAHLDHQPENCDMANLKDACQRCHNRYDMPMRRAGMQARAHASRAVGDLFERETP</sequence>
<organism evidence="2 3">
    <name type="scientific">Ferrovibrio xuzhouensis</name>
    <dbReference type="NCBI Taxonomy" id="1576914"/>
    <lineage>
        <taxon>Bacteria</taxon>
        <taxon>Pseudomonadati</taxon>
        <taxon>Pseudomonadota</taxon>
        <taxon>Alphaproteobacteria</taxon>
        <taxon>Rhodospirillales</taxon>
        <taxon>Rhodospirillaceae</taxon>
        <taxon>Ferrovibrio</taxon>
    </lineage>
</organism>